<evidence type="ECO:0000256" key="6">
    <source>
        <dbReference type="SAM" id="Phobius"/>
    </source>
</evidence>
<reference evidence="7 8" key="1">
    <citation type="submission" date="2016-10" db="EMBL/GenBank/DDBJ databases">
        <authorList>
            <person name="de Groot N.N."/>
        </authorList>
    </citation>
    <scope>NUCLEOTIDE SEQUENCE [LARGE SCALE GENOMIC DNA]</scope>
    <source>
        <strain evidence="7 8">GAS522</strain>
    </source>
</reference>
<dbReference type="InterPro" id="IPR001123">
    <property type="entry name" value="LeuE-type"/>
</dbReference>
<dbReference type="Proteomes" id="UP000183208">
    <property type="component" value="Unassembled WGS sequence"/>
</dbReference>
<dbReference type="AlphaFoldDB" id="A0A1M7BIG6"/>
<dbReference type="Pfam" id="PF01810">
    <property type="entry name" value="LysE"/>
    <property type="match status" value="1"/>
</dbReference>
<feature type="transmembrane region" description="Helical" evidence="6">
    <location>
        <begin position="44"/>
        <end position="68"/>
    </location>
</feature>
<dbReference type="PIRSF" id="PIRSF006324">
    <property type="entry name" value="LeuE"/>
    <property type="match status" value="1"/>
</dbReference>
<dbReference type="RefSeq" id="WP_074823476.1">
    <property type="nucleotide sequence ID" value="NZ_FNTI01000001.1"/>
</dbReference>
<dbReference type="PANTHER" id="PTHR30086:SF20">
    <property type="entry name" value="ARGININE EXPORTER PROTEIN ARGO-RELATED"/>
    <property type="match status" value="1"/>
</dbReference>
<evidence type="ECO:0000256" key="2">
    <source>
        <dbReference type="ARBA" id="ARBA00022475"/>
    </source>
</evidence>
<proteinExistence type="predicted"/>
<dbReference type="OrthoDB" id="9807053at2"/>
<feature type="transmembrane region" description="Helical" evidence="6">
    <location>
        <begin position="117"/>
        <end position="139"/>
    </location>
</feature>
<evidence type="ECO:0000256" key="4">
    <source>
        <dbReference type="ARBA" id="ARBA00022989"/>
    </source>
</evidence>
<gene>
    <name evidence="7" type="ORF">SAMN05444171_4454</name>
</gene>
<name>A0A1M7BIG6_9BRAD</name>
<dbReference type="PANTHER" id="PTHR30086">
    <property type="entry name" value="ARGININE EXPORTER PROTEIN ARGO"/>
    <property type="match status" value="1"/>
</dbReference>
<feature type="transmembrane region" description="Helical" evidence="6">
    <location>
        <begin position="151"/>
        <end position="177"/>
    </location>
</feature>
<evidence type="ECO:0000313" key="8">
    <source>
        <dbReference type="Proteomes" id="UP000183208"/>
    </source>
</evidence>
<keyword evidence="2" id="KW-1003">Cell membrane</keyword>
<evidence type="ECO:0000256" key="1">
    <source>
        <dbReference type="ARBA" id="ARBA00004651"/>
    </source>
</evidence>
<feature type="transmembrane region" description="Helical" evidence="6">
    <location>
        <begin position="189"/>
        <end position="210"/>
    </location>
</feature>
<dbReference type="EMBL" id="FNTI01000001">
    <property type="protein sequence ID" value="SED56090.1"/>
    <property type="molecule type" value="Genomic_DNA"/>
</dbReference>
<feature type="transmembrane region" description="Helical" evidence="6">
    <location>
        <begin position="12"/>
        <end position="32"/>
    </location>
</feature>
<dbReference type="GO" id="GO:0005886">
    <property type="term" value="C:plasma membrane"/>
    <property type="evidence" value="ECO:0007669"/>
    <property type="project" value="UniProtKB-SubCell"/>
</dbReference>
<accession>A0A1M7BIG6</accession>
<evidence type="ECO:0000256" key="3">
    <source>
        <dbReference type="ARBA" id="ARBA00022692"/>
    </source>
</evidence>
<sequence length="214" mass="22302">MGGTLGIHELWLFILSGLLLNVTPGPDTAYIIGRSVQLGWRGGAAAALGISCGCLVHVFGAAIGLSALLMASSAAFAVVKMAGAAYLLFSGVQMLLSRPRPVAEAAAEAGGTSLRRVFWQGALTNVLNPKVALFFLAFLPQFVAVDSPHKALAFLTLGLIFICSGTLWCFGVAAFAAKAAGRIRQSAGAIAWVNRLLGGMFVYLGVRVAMMDTR</sequence>
<keyword evidence="5 6" id="KW-0472">Membrane</keyword>
<evidence type="ECO:0000256" key="5">
    <source>
        <dbReference type="ARBA" id="ARBA00023136"/>
    </source>
</evidence>
<keyword evidence="4 6" id="KW-1133">Transmembrane helix</keyword>
<organism evidence="7 8">
    <name type="scientific">Bradyrhizobium lablabi</name>
    <dbReference type="NCBI Taxonomy" id="722472"/>
    <lineage>
        <taxon>Bacteria</taxon>
        <taxon>Pseudomonadati</taxon>
        <taxon>Pseudomonadota</taxon>
        <taxon>Alphaproteobacteria</taxon>
        <taxon>Hyphomicrobiales</taxon>
        <taxon>Nitrobacteraceae</taxon>
        <taxon>Bradyrhizobium</taxon>
    </lineage>
</organism>
<keyword evidence="3 6" id="KW-0812">Transmembrane</keyword>
<feature type="transmembrane region" description="Helical" evidence="6">
    <location>
        <begin position="74"/>
        <end position="96"/>
    </location>
</feature>
<evidence type="ECO:0000313" key="7">
    <source>
        <dbReference type="EMBL" id="SED56090.1"/>
    </source>
</evidence>
<dbReference type="GO" id="GO:0015171">
    <property type="term" value="F:amino acid transmembrane transporter activity"/>
    <property type="evidence" value="ECO:0007669"/>
    <property type="project" value="TreeGrafter"/>
</dbReference>
<comment type="subcellular location">
    <subcellularLocation>
        <location evidence="1">Cell membrane</location>
        <topology evidence="1">Multi-pass membrane protein</topology>
    </subcellularLocation>
</comment>
<protein>
    <submittedName>
        <fullName evidence="7">Threonine/homoserine/homoserine lactone efflux protein</fullName>
    </submittedName>
</protein>